<evidence type="ECO:0000313" key="2">
    <source>
        <dbReference type="EMBL" id="PIO38150.1"/>
    </source>
</evidence>
<name>A0A2G9SDA6_AQUCT</name>
<dbReference type="Proteomes" id="UP000228934">
    <property type="component" value="Unassembled WGS sequence"/>
</dbReference>
<dbReference type="EMBL" id="KV924329">
    <property type="protein sequence ID" value="PIO38150.1"/>
    <property type="molecule type" value="Genomic_DNA"/>
</dbReference>
<dbReference type="OrthoDB" id="409374at2759"/>
<protein>
    <submittedName>
        <fullName evidence="2">Uncharacterized protein</fullName>
    </submittedName>
</protein>
<proteinExistence type="predicted"/>
<reference evidence="3" key="1">
    <citation type="journal article" date="2017" name="Nat. Commun.">
        <title>The North American bullfrog draft genome provides insight into hormonal regulation of long noncoding RNA.</title>
        <authorList>
            <person name="Hammond S.A."/>
            <person name="Warren R.L."/>
            <person name="Vandervalk B.P."/>
            <person name="Kucuk E."/>
            <person name="Khan H."/>
            <person name="Gibb E.A."/>
            <person name="Pandoh P."/>
            <person name="Kirk H."/>
            <person name="Zhao Y."/>
            <person name="Jones M."/>
            <person name="Mungall A.J."/>
            <person name="Coope R."/>
            <person name="Pleasance S."/>
            <person name="Moore R.A."/>
            <person name="Holt R.A."/>
            <person name="Round J.M."/>
            <person name="Ohora S."/>
            <person name="Walle B.V."/>
            <person name="Veldhoen N."/>
            <person name="Helbing C.C."/>
            <person name="Birol I."/>
        </authorList>
    </citation>
    <scope>NUCLEOTIDE SEQUENCE [LARGE SCALE GENOMIC DNA]</scope>
</reference>
<evidence type="ECO:0000313" key="3">
    <source>
        <dbReference type="Proteomes" id="UP000228934"/>
    </source>
</evidence>
<feature type="region of interest" description="Disordered" evidence="1">
    <location>
        <begin position="1"/>
        <end position="21"/>
    </location>
</feature>
<sequence>MVTNVQNGATVRTEPSVTTSMGPACVSRALKASSVRSECAQKDCTASSVTRTAPVT</sequence>
<gene>
    <name evidence="2" type="ORF">AB205_0180310</name>
</gene>
<evidence type="ECO:0000256" key="1">
    <source>
        <dbReference type="SAM" id="MobiDB-lite"/>
    </source>
</evidence>
<dbReference type="AlphaFoldDB" id="A0A2G9SDA6"/>
<keyword evidence="3" id="KW-1185">Reference proteome</keyword>
<accession>A0A2G9SDA6</accession>
<organism evidence="2 3">
    <name type="scientific">Aquarana catesbeiana</name>
    <name type="common">American bullfrog</name>
    <name type="synonym">Rana catesbeiana</name>
    <dbReference type="NCBI Taxonomy" id="8400"/>
    <lineage>
        <taxon>Eukaryota</taxon>
        <taxon>Metazoa</taxon>
        <taxon>Chordata</taxon>
        <taxon>Craniata</taxon>
        <taxon>Vertebrata</taxon>
        <taxon>Euteleostomi</taxon>
        <taxon>Amphibia</taxon>
        <taxon>Batrachia</taxon>
        <taxon>Anura</taxon>
        <taxon>Neobatrachia</taxon>
        <taxon>Ranoidea</taxon>
        <taxon>Ranidae</taxon>
        <taxon>Aquarana</taxon>
    </lineage>
</organism>